<name>A0A0A9DLP6_ARUDO</name>
<reference evidence="1" key="2">
    <citation type="journal article" date="2015" name="Data Brief">
        <title>Shoot transcriptome of the giant reed, Arundo donax.</title>
        <authorList>
            <person name="Barrero R.A."/>
            <person name="Guerrero F.D."/>
            <person name="Moolhuijzen P."/>
            <person name="Goolsby J.A."/>
            <person name="Tidwell J."/>
            <person name="Bellgard S.E."/>
            <person name="Bellgard M.I."/>
        </authorList>
    </citation>
    <scope>NUCLEOTIDE SEQUENCE</scope>
    <source>
        <tissue evidence="1">Shoot tissue taken approximately 20 cm above the soil surface</tissue>
    </source>
</reference>
<reference evidence="1" key="1">
    <citation type="submission" date="2014-09" db="EMBL/GenBank/DDBJ databases">
        <authorList>
            <person name="Magalhaes I.L.F."/>
            <person name="Oliveira U."/>
            <person name="Santos F.R."/>
            <person name="Vidigal T.H.D.A."/>
            <person name="Brescovit A.D."/>
            <person name="Santos A.J."/>
        </authorList>
    </citation>
    <scope>NUCLEOTIDE SEQUENCE</scope>
    <source>
        <tissue evidence="1">Shoot tissue taken approximately 20 cm above the soil surface</tissue>
    </source>
</reference>
<proteinExistence type="predicted"/>
<dbReference type="AlphaFoldDB" id="A0A0A9DLP6"/>
<protein>
    <submittedName>
        <fullName evidence="1">Uncharacterized protein</fullName>
    </submittedName>
</protein>
<organism evidence="1">
    <name type="scientific">Arundo donax</name>
    <name type="common">Giant reed</name>
    <name type="synonym">Donax arundinaceus</name>
    <dbReference type="NCBI Taxonomy" id="35708"/>
    <lineage>
        <taxon>Eukaryota</taxon>
        <taxon>Viridiplantae</taxon>
        <taxon>Streptophyta</taxon>
        <taxon>Embryophyta</taxon>
        <taxon>Tracheophyta</taxon>
        <taxon>Spermatophyta</taxon>
        <taxon>Magnoliopsida</taxon>
        <taxon>Liliopsida</taxon>
        <taxon>Poales</taxon>
        <taxon>Poaceae</taxon>
        <taxon>PACMAD clade</taxon>
        <taxon>Arundinoideae</taxon>
        <taxon>Arundineae</taxon>
        <taxon>Arundo</taxon>
    </lineage>
</organism>
<sequence length="141" mass="14500">MSSTPWTDSPSDMARGMVYDRTLARRALISSRSSSSSSTPSATASSGTLLVDACCILCALAASGSWEVVSPATEARTLSTSSSISSSISSESKAESTASFTISSITPAFVISLLNSCIVAANSGAFIRLLTIFITSALLDR</sequence>
<accession>A0A0A9DLP6</accession>
<dbReference type="EMBL" id="GBRH01208376">
    <property type="protein sequence ID" value="JAD89519.1"/>
    <property type="molecule type" value="Transcribed_RNA"/>
</dbReference>
<evidence type="ECO:0000313" key="1">
    <source>
        <dbReference type="EMBL" id="JAD89519.1"/>
    </source>
</evidence>